<dbReference type="STRING" id="1314800.A0A1B7N1L5"/>
<feature type="region of interest" description="Disordered" evidence="1">
    <location>
        <begin position="61"/>
        <end position="100"/>
    </location>
</feature>
<evidence type="ECO:0000313" key="3">
    <source>
        <dbReference type="Proteomes" id="UP000092154"/>
    </source>
</evidence>
<feature type="region of interest" description="Disordered" evidence="1">
    <location>
        <begin position="152"/>
        <end position="243"/>
    </location>
</feature>
<accession>A0A1B7N1L5</accession>
<dbReference type="EMBL" id="KV448279">
    <property type="protein sequence ID" value="OAX38743.1"/>
    <property type="molecule type" value="Genomic_DNA"/>
</dbReference>
<name>A0A1B7N1L5_9AGAM</name>
<feature type="compositionally biased region" description="Basic and acidic residues" evidence="1">
    <location>
        <begin position="90"/>
        <end position="100"/>
    </location>
</feature>
<feature type="region of interest" description="Disordered" evidence="1">
    <location>
        <begin position="1"/>
        <end position="21"/>
    </location>
</feature>
<dbReference type="InParanoid" id="A0A1B7N1L5"/>
<dbReference type="Proteomes" id="UP000092154">
    <property type="component" value="Unassembled WGS sequence"/>
</dbReference>
<evidence type="ECO:0000256" key="1">
    <source>
        <dbReference type="SAM" id="MobiDB-lite"/>
    </source>
</evidence>
<keyword evidence="3" id="KW-1185">Reference proteome</keyword>
<dbReference type="OrthoDB" id="3255922at2759"/>
<feature type="region of interest" description="Disordered" evidence="1">
    <location>
        <begin position="383"/>
        <end position="418"/>
    </location>
</feature>
<dbReference type="AlphaFoldDB" id="A0A1B7N1L5"/>
<gene>
    <name evidence="2" type="ORF">K503DRAFT_137295</name>
</gene>
<reference evidence="2 3" key="1">
    <citation type="submission" date="2016-06" db="EMBL/GenBank/DDBJ databases">
        <title>Comparative genomics of the ectomycorrhizal sister species Rhizopogon vinicolor and Rhizopogon vesiculosus (Basidiomycota: Boletales) reveals a divergence of the mating type B locus.</title>
        <authorList>
            <consortium name="DOE Joint Genome Institute"/>
            <person name="Mujic A.B."/>
            <person name="Kuo A."/>
            <person name="Tritt A."/>
            <person name="Lipzen A."/>
            <person name="Chen C."/>
            <person name="Johnson J."/>
            <person name="Sharma A."/>
            <person name="Barry K."/>
            <person name="Grigoriev I.V."/>
            <person name="Spatafora J.W."/>
        </authorList>
    </citation>
    <scope>NUCLEOTIDE SEQUENCE [LARGE SCALE GENOMIC DNA]</scope>
    <source>
        <strain evidence="2 3">AM-OR11-026</strain>
    </source>
</reference>
<sequence>MFSSFNPVARPPSRNDRGGAAKNYFLPVPSGFSVQVFKAPALPTRPYAAKVDVDYRPMARVDSQSRQQSHGHVPRQQETTRKLLKAPPHPPEDPGFVKRQYDYKPSGRYAIHAGPVPDTYIYERSVSSKSEYRYPTSNVTTECDSIFSINTQISSGSSSSSATDSPPNTRMLQIRATSPNSEQTRARSPPSYQPRNTATFPLGHSCPSCGEASPPSRPSSVTANKGDYAPYPSRPLPTPPVSARVRKDSILLASERSRPCDDAAAYARQHATSQLSRSSSLKGNLSITIPPPPGLDMVPGGHYEHPAMQGPVLNIEPVSRPSNLSHRRNSDGDHTHVLPPRPIRSNTTPPARSVRWCDDLICPSPILSSERRKGWFNRRGDQLWRNDGSYRPPAPGDAYPPDLDDYPEPGGGWQNEEGTRIDLGHRLIPRPPLRSVLKPTNYNSQDGIIAGYLTAVPSSPTSDDE</sequence>
<proteinExistence type="predicted"/>
<feature type="compositionally biased region" description="Polar residues" evidence="1">
    <location>
        <begin position="162"/>
        <end position="183"/>
    </location>
</feature>
<protein>
    <submittedName>
        <fullName evidence="2">Uncharacterized protein</fullName>
    </submittedName>
</protein>
<evidence type="ECO:0000313" key="2">
    <source>
        <dbReference type="EMBL" id="OAX38743.1"/>
    </source>
</evidence>
<feature type="region of interest" description="Disordered" evidence="1">
    <location>
        <begin position="316"/>
        <end position="351"/>
    </location>
</feature>
<organism evidence="2 3">
    <name type="scientific">Rhizopogon vinicolor AM-OR11-026</name>
    <dbReference type="NCBI Taxonomy" id="1314800"/>
    <lineage>
        <taxon>Eukaryota</taxon>
        <taxon>Fungi</taxon>
        <taxon>Dikarya</taxon>
        <taxon>Basidiomycota</taxon>
        <taxon>Agaricomycotina</taxon>
        <taxon>Agaricomycetes</taxon>
        <taxon>Agaricomycetidae</taxon>
        <taxon>Boletales</taxon>
        <taxon>Suillineae</taxon>
        <taxon>Rhizopogonaceae</taxon>
        <taxon>Rhizopogon</taxon>
    </lineage>
</organism>